<comment type="similarity">
    <text evidence="1">Belongs to the DNA polymerase type-B family.</text>
</comment>
<name>A0A497JFR9_9ARCH</name>
<evidence type="ECO:0000256" key="1">
    <source>
        <dbReference type="ARBA" id="ARBA00005755"/>
    </source>
</evidence>
<organism evidence="10 11">
    <name type="scientific">Candidatus Iainarchaeum sp</name>
    <dbReference type="NCBI Taxonomy" id="3101447"/>
    <lineage>
        <taxon>Archaea</taxon>
        <taxon>Candidatus Iainarchaeota</taxon>
        <taxon>Candidatus Iainarchaeia</taxon>
        <taxon>Candidatus Iainarchaeales</taxon>
        <taxon>Candidatus Iainarchaeaceae</taxon>
        <taxon>Candidatus Iainarchaeum</taxon>
    </lineage>
</organism>
<proteinExistence type="inferred from homology"/>
<dbReference type="InterPro" id="IPR036397">
    <property type="entry name" value="RNaseH_sf"/>
</dbReference>
<dbReference type="EC" id="2.7.7.7" evidence="2"/>
<dbReference type="InterPro" id="IPR042087">
    <property type="entry name" value="DNA_pol_B_thumb"/>
</dbReference>
<dbReference type="Gene3D" id="3.30.420.10">
    <property type="entry name" value="Ribonuclease H-like superfamily/Ribonuclease H"/>
    <property type="match status" value="1"/>
</dbReference>
<evidence type="ECO:0000256" key="2">
    <source>
        <dbReference type="ARBA" id="ARBA00012417"/>
    </source>
</evidence>
<feature type="domain" description="DNA-directed DNA polymerase family B multifunctional" evidence="8">
    <location>
        <begin position="382"/>
        <end position="785"/>
    </location>
</feature>
<evidence type="ECO:0000259" key="9">
    <source>
        <dbReference type="Pfam" id="PF03104"/>
    </source>
</evidence>
<dbReference type="AlphaFoldDB" id="A0A497JFR9"/>
<dbReference type="Gene3D" id="1.10.132.60">
    <property type="entry name" value="DNA polymerase family B, C-terminal domain"/>
    <property type="match status" value="1"/>
</dbReference>
<dbReference type="GO" id="GO:0006261">
    <property type="term" value="P:DNA-templated DNA replication"/>
    <property type="evidence" value="ECO:0007669"/>
    <property type="project" value="TreeGrafter"/>
</dbReference>
<evidence type="ECO:0000256" key="4">
    <source>
        <dbReference type="ARBA" id="ARBA00022695"/>
    </source>
</evidence>
<reference evidence="10 11" key="1">
    <citation type="submission" date="2018-06" db="EMBL/GenBank/DDBJ databases">
        <title>Extensive metabolic versatility and redundancy in microbially diverse, dynamic hydrothermal sediments.</title>
        <authorList>
            <person name="Dombrowski N."/>
            <person name="Teske A."/>
            <person name="Baker B.J."/>
        </authorList>
    </citation>
    <scope>NUCLEOTIDE SEQUENCE [LARGE SCALE GENOMIC DNA]</scope>
    <source>
        <strain evidence="10">B9_G13</strain>
    </source>
</reference>
<evidence type="ECO:0000256" key="3">
    <source>
        <dbReference type="ARBA" id="ARBA00022679"/>
    </source>
</evidence>
<accession>A0A497JFR9</accession>
<dbReference type="InterPro" id="IPR050240">
    <property type="entry name" value="DNA_pol_type-B"/>
</dbReference>
<comment type="catalytic activity">
    <reaction evidence="7">
        <text>DNA(n) + a 2'-deoxyribonucleoside 5'-triphosphate = DNA(n+1) + diphosphate</text>
        <dbReference type="Rhea" id="RHEA:22508"/>
        <dbReference type="Rhea" id="RHEA-COMP:17339"/>
        <dbReference type="Rhea" id="RHEA-COMP:17340"/>
        <dbReference type="ChEBI" id="CHEBI:33019"/>
        <dbReference type="ChEBI" id="CHEBI:61560"/>
        <dbReference type="ChEBI" id="CHEBI:173112"/>
        <dbReference type="EC" id="2.7.7.7"/>
    </reaction>
</comment>
<dbReference type="EMBL" id="QMWO01000094">
    <property type="protein sequence ID" value="RLG69155.1"/>
    <property type="molecule type" value="Genomic_DNA"/>
</dbReference>
<dbReference type="SUPFAM" id="SSF56672">
    <property type="entry name" value="DNA/RNA polymerases"/>
    <property type="match status" value="1"/>
</dbReference>
<evidence type="ECO:0000256" key="5">
    <source>
        <dbReference type="ARBA" id="ARBA00022932"/>
    </source>
</evidence>
<dbReference type="InterPro" id="IPR023211">
    <property type="entry name" value="DNA_pol_palm_dom_sf"/>
</dbReference>
<protein>
    <recommendedName>
        <fullName evidence="2">DNA-directed DNA polymerase</fullName>
        <ecNumber evidence="2">2.7.7.7</ecNumber>
    </recommendedName>
</protein>
<dbReference type="PANTHER" id="PTHR10322">
    <property type="entry name" value="DNA POLYMERASE CATALYTIC SUBUNIT"/>
    <property type="match status" value="1"/>
</dbReference>
<evidence type="ECO:0000256" key="7">
    <source>
        <dbReference type="ARBA" id="ARBA00049244"/>
    </source>
</evidence>
<dbReference type="Pfam" id="PF00136">
    <property type="entry name" value="DNA_pol_B"/>
    <property type="match status" value="1"/>
</dbReference>
<evidence type="ECO:0000313" key="10">
    <source>
        <dbReference type="EMBL" id="RLG69155.1"/>
    </source>
</evidence>
<dbReference type="InterPro" id="IPR043502">
    <property type="entry name" value="DNA/RNA_pol_sf"/>
</dbReference>
<dbReference type="GO" id="GO:0000166">
    <property type="term" value="F:nucleotide binding"/>
    <property type="evidence" value="ECO:0007669"/>
    <property type="project" value="InterPro"/>
</dbReference>
<dbReference type="PRINTS" id="PR00106">
    <property type="entry name" value="DNAPOLB"/>
</dbReference>
<comment type="caution">
    <text evidence="10">The sequence shown here is derived from an EMBL/GenBank/DDBJ whole genome shotgun (WGS) entry which is preliminary data.</text>
</comment>
<keyword evidence="3" id="KW-0808">Transferase</keyword>
<keyword evidence="6" id="KW-0238">DNA-binding</keyword>
<dbReference type="GO" id="GO:0003677">
    <property type="term" value="F:DNA binding"/>
    <property type="evidence" value="ECO:0007669"/>
    <property type="project" value="UniProtKB-KW"/>
</dbReference>
<dbReference type="Gene3D" id="1.10.287.690">
    <property type="entry name" value="Helix hairpin bin"/>
    <property type="match status" value="1"/>
</dbReference>
<dbReference type="Gene3D" id="3.90.1600.10">
    <property type="entry name" value="Palm domain of DNA polymerase"/>
    <property type="match status" value="1"/>
</dbReference>
<gene>
    <name evidence="10" type="ORF">DRO07_02660</name>
</gene>
<dbReference type="Pfam" id="PF03104">
    <property type="entry name" value="DNA_pol_B_exo1"/>
    <property type="match status" value="1"/>
</dbReference>
<evidence type="ECO:0000313" key="11">
    <source>
        <dbReference type="Proteomes" id="UP000277633"/>
    </source>
</evidence>
<sequence length="807" mass="92908">GKMKTTKAMLLDIDYLKEERSIIRLFFKTPKGKLVLTDPSFEPYFYITVNCNPKEAVKRLMEREFNGVKIKRIEIVKRKLTPKDKPIDALKLFFNSTKELKDSREEIRAQEFVTHKREYDIPFGKRYLIDRNLEPLSMYEISYDEKSLELKAIKKTNEKPFKLKMAAIDIETYSRGRFSDPKRDPIIMASYVDSEEKLVICTKEIKVGYAIKAADEKELIKILVDKIKQKDLDIIITYNGDGFDLPYLRERARQLGFKLDIGVDNSEPVLVKKGLDTAAKIRGRLHIDAYQVLRMLSRFGVVNLVKMDLESVNSALFDEEKEKIAAEEINDIWESGKGLERLADYNRKDSEVAYRIVAEYLPLFVELGKLVHYTLFDVSRASSSQLVEALLIIESFKKKVLVPNKPNEGEVKARLMQTYQGGFVYEPLPGLHENIAVVDFTSLHPTIIISHNVSPDTVNCEHEECKQKNMSPAKHWFCTKRKGFLPDVVEELFEERVQLKNRLKSLQKGTHEYNIVYARQHSLKIILNSFYGTLGYARFRWYSREAASAVTAWSREYVKMVAREAEKEGFTTIYGDTDSAFIKIPSEKTQEDVKKFLKKINAKLPGVMNLELEGFYKRGIFVTKKTGEQAAKKRYALIDYNNNLKIVGFEYVRRDWAPIAKETQRKVIEAILKEGKPEKAIEIVRQKIKELREGKTKKKELVIYSQIKKAINSYESIGPHVAAAKKAIAKGKTIEEGSVIGYIVTKCGKTISDKAQLEEYVNEGNYDAEYYIKNQLIPAVIKIIREFGYSEEDLIEGGRQASLNSFT</sequence>
<dbReference type="Proteomes" id="UP000277633">
    <property type="component" value="Unassembled WGS sequence"/>
</dbReference>
<keyword evidence="4" id="KW-0548">Nucleotidyltransferase</keyword>
<dbReference type="InterPro" id="IPR006133">
    <property type="entry name" value="DNA-dir_DNA_pol_B_exonuc"/>
</dbReference>
<dbReference type="GO" id="GO:0003887">
    <property type="term" value="F:DNA-directed DNA polymerase activity"/>
    <property type="evidence" value="ECO:0007669"/>
    <property type="project" value="UniProtKB-KW"/>
</dbReference>
<evidence type="ECO:0000256" key="6">
    <source>
        <dbReference type="ARBA" id="ARBA00023125"/>
    </source>
</evidence>
<dbReference type="SUPFAM" id="SSF53098">
    <property type="entry name" value="Ribonuclease H-like"/>
    <property type="match status" value="1"/>
</dbReference>
<dbReference type="InterPro" id="IPR012337">
    <property type="entry name" value="RNaseH-like_sf"/>
</dbReference>
<dbReference type="InterPro" id="IPR006172">
    <property type="entry name" value="DNA-dir_DNA_pol_B"/>
</dbReference>
<dbReference type="InterPro" id="IPR006134">
    <property type="entry name" value="DNA-dir_DNA_pol_B_multi_dom"/>
</dbReference>
<dbReference type="SMART" id="SM00486">
    <property type="entry name" value="POLBc"/>
    <property type="match status" value="1"/>
</dbReference>
<dbReference type="NCBIfam" id="TIGR00592">
    <property type="entry name" value="pol2"/>
    <property type="match status" value="1"/>
</dbReference>
<keyword evidence="5" id="KW-0239">DNA-directed DNA polymerase</keyword>
<dbReference type="PANTHER" id="PTHR10322:SF23">
    <property type="entry name" value="DNA POLYMERASE DELTA CATALYTIC SUBUNIT"/>
    <property type="match status" value="1"/>
</dbReference>
<feature type="domain" description="DNA-directed DNA polymerase family B exonuclease" evidence="9">
    <location>
        <begin position="115"/>
        <end position="296"/>
    </location>
</feature>
<feature type="non-terminal residue" evidence="10">
    <location>
        <position position="1"/>
    </location>
</feature>
<evidence type="ECO:0000259" key="8">
    <source>
        <dbReference type="Pfam" id="PF00136"/>
    </source>
</evidence>
<dbReference type="Gene3D" id="3.30.342.10">
    <property type="entry name" value="DNA Polymerase, chain B, domain 1"/>
    <property type="match status" value="1"/>
</dbReference>